<dbReference type="GO" id="GO:0046872">
    <property type="term" value="F:metal ion binding"/>
    <property type="evidence" value="ECO:0007669"/>
    <property type="project" value="UniProtKB-KW"/>
</dbReference>
<dbReference type="RefSeq" id="WP_251809713.1">
    <property type="nucleotide sequence ID" value="NZ_CP101527.1"/>
</dbReference>
<keyword evidence="2" id="KW-0479">Metal-binding</keyword>
<dbReference type="InterPro" id="IPR050669">
    <property type="entry name" value="Hemerythrin"/>
</dbReference>
<evidence type="ECO:0000256" key="1">
    <source>
        <dbReference type="ARBA" id="ARBA00010587"/>
    </source>
</evidence>
<evidence type="ECO:0000259" key="5">
    <source>
        <dbReference type="Pfam" id="PF01814"/>
    </source>
</evidence>
<dbReference type="CDD" id="cd12107">
    <property type="entry name" value="Hemerythrin"/>
    <property type="match status" value="1"/>
</dbReference>
<evidence type="ECO:0000313" key="7">
    <source>
        <dbReference type="Proteomes" id="UP001164472"/>
    </source>
</evidence>
<accession>A0A9E8HHQ5</accession>
<dbReference type="AlphaFoldDB" id="A0A9E8HHQ5"/>
<dbReference type="NCBIfam" id="NF033749">
    <property type="entry name" value="bact_hemeryth"/>
    <property type="match status" value="1"/>
</dbReference>
<feature type="domain" description="Hemerythrin-like" evidence="5">
    <location>
        <begin position="12"/>
        <end position="129"/>
    </location>
</feature>
<dbReference type="PANTHER" id="PTHR37164:SF1">
    <property type="entry name" value="BACTERIOHEMERYTHRIN"/>
    <property type="match status" value="1"/>
</dbReference>
<gene>
    <name evidence="6" type="ORF">NNL22_11025</name>
</gene>
<evidence type="ECO:0000256" key="3">
    <source>
        <dbReference type="ARBA" id="ARBA00023004"/>
    </source>
</evidence>
<feature type="region of interest" description="Disordered" evidence="4">
    <location>
        <begin position="138"/>
        <end position="161"/>
    </location>
</feature>
<organism evidence="6 7">
    <name type="scientific">Alkalimarinus sediminis</name>
    <dbReference type="NCBI Taxonomy" id="1632866"/>
    <lineage>
        <taxon>Bacteria</taxon>
        <taxon>Pseudomonadati</taxon>
        <taxon>Pseudomonadota</taxon>
        <taxon>Gammaproteobacteria</taxon>
        <taxon>Alteromonadales</taxon>
        <taxon>Alteromonadaceae</taxon>
        <taxon>Alkalimarinus</taxon>
    </lineage>
</organism>
<dbReference type="InterPro" id="IPR012827">
    <property type="entry name" value="Hemerythrin_metal-bd"/>
</dbReference>
<protein>
    <submittedName>
        <fullName evidence="6">Bacteriohemerythrin</fullName>
    </submittedName>
</protein>
<comment type="similarity">
    <text evidence="1">Belongs to the hemerythrin family.</text>
</comment>
<feature type="compositionally biased region" description="Polar residues" evidence="4">
    <location>
        <begin position="143"/>
        <end position="157"/>
    </location>
</feature>
<keyword evidence="7" id="KW-1185">Reference proteome</keyword>
<dbReference type="InterPro" id="IPR035938">
    <property type="entry name" value="Hemerythrin-like_sf"/>
</dbReference>
<dbReference type="KEGG" id="asem:NNL22_11025"/>
<dbReference type="Proteomes" id="UP001164472">
    <property type="component" value="Chromosome"/>
</dbReference>
<evidence type="ECO:0000256" key="4">
    <source>
        <dbReference type="SAM" id="MobiDB-lite"/>
    </source>
</evidence>
<dbReference type="Pfam" id="PF01814">
    <property type="entry name" value="Hemerythrin"/>
    <property type="match status" value="1"/>
</dbReference>
<dbReference type="EMBL" id="CP101527">
    <property type="protein sequence ID" value="UZW73572.1"/>
    <property type="molecule type" value="Genomic_DNA"/>
</dbReference>
<dbReference type="InterPro" id="IPR012312">
    <property type="entry name" value="Hemerythrin-like"/>
</dbReference>
<dbReference type="Gene3D" id="1.20.120.50">
    <property type="entry name" value="Hemerythrin-like"/>
    <property type="match status" value="1"/>
</dbReference>
<evidence type="ECO:0000256" key="2">
    <source>
        <dbReference type="ARBA" id="ARBA00022723"/>
    </source>
</evidence>
<dbReference type="PANTHER" id="PTHR37164">
    <property type="entry name" value="BACTERIOHEMERYTHRIN"/>
    <property type="match status" value="1"/>
</dbReference>
<proteinExistence type="inferred from homology"/>
<evidence type="ECO:0000313" key="6">
    <source>
        <dbReference type="EMBL" id="UZW73572.1"/>
    </source>
</evidence>
<dbReference type="SUPFAM" id="SSF47188">
    <property type="entry name" value="Hemerythrin-like"/>
    <property type="match status" value="1"/>
</dbReference>
<sequence>MAIFEWKSEYETGVDEIDYQHRVLVSLINELSDLASNQFDLEAAGEVFEKLKSYTVFHFATEEELMGQYRYEERDHQAHLLQHRQFEKEIESVQQDFNQVSVEDCNVILSYLKNWLINHIGRTDKRLAAVILAKRRAEPVPKSSDNSGHSLPQNDDTVGQWHPFNDEVERERYLAIARDQMTGVEVMLHELETCLGELREYCDELARAEPRRASDNAYMQCVQGTYLVKSLQGKQIKLKEALSILAQEEL</sequence>
<name>A0A9E8HHQ5_9ALTE</name>
<reference evidence="6" key="1">
    <citation type="submission" date="2022-07" db="EMBL/GenBank/DDBJ databases">
        <title>Alkalimarinus sp. nov., isolated from gut of a Alitta virens.</title>
        <authorList>
            <person name="Yang A.I."/>
            <person name="Shin N.-R."/>
        </authorList>
    </citation>
    <scope>NUCLEOTIDE SEQUENCE</scope>
    <source>
        <strain evidence="6">FA028</strain>
    </source>
</reference>
<dbReference type="NCBIfam" id="TIGR02481">
    <property type="entry name" value="hemeryth_dom"/>
    <property type="match status" value="1"/>
</dbReference>
<keyword evidence="3" id="KW-0408">Iron</keyword>